<proteinExistence type="inferred from homology"/>
<dbReference type="GO" id="GO:0019748">
    <property type="term" value="P:secondary metabolic process"/>
    <property type="evidence" value="ECO:0007669"/>
    <property type="project" value="TreeGrafter"/>
</dbReference>
<dbReference type="InterPro" id="IPR001563">
    <property type="entry name" value="Peptidase_S10"/>
</dbReference>
<dbReference type="PANTHER" id="PTHR11802:SF456">
    <property type="entry name" value="PEPTIDASE S10, SERINE CARBOXYPEPTIDASE, ALPHA_BETA HYDROLASE"/>
    <property type="match status" value="1"/>
</dbReference>
<gene>
    <name evidence="3" type="ORF">QVD17_33209</name>
</gene>
<evidence type="ECO:0000313" key="4">
    <source>
        <dbReference type="Proteomes" id="UP001229421"/>
    </source>
</evidence>
<sequence length="464" mass="53185">MDIMEAKSKMRISLLIMFILHLQMASIFSHSKSIVTQLPSFSGKLPFTLETGYVGIAGKREEVELFYYFVESQRNPRKDPLLLYLTGGPGTSAVLPFFYQIGPVKFEYTNASRSDVKLEVNPYSWTKTASIIFIDLPVGTGFSYVKRWDQSSRNRDSLAVTHAYDFIRKWLVDHPTFLKNPLYITGISYMGLIVPRVVSKIYDGNERGVGPHLNIKGYLLVNPLTDKFIDFNSRIEFAYRAGLVEDELYEPAKENCGGKYVYVDPNNTLCLNSLRTINECISRVNVNFILDPVCNNREDPKEICRESIYSYSNIWANEKSVRQALHIREGTVEKFQYTNANISALFGRPDTIYYSHDIFSSLAYHKKLVTKKCQALVINGDHDMTFPYMGTKKWINSLNLRVQSPWKPWFIRTQVVGYEKTYSKGKYTLKYATIKGAGHGVAVYKPEESMVIVDTWLTSHTSFD</sequence>
<dbReference type="Gene3D" id="3.40.50.1820">
    <property type="entry name" value="alpha/beta hydrolase"/>
    <property type="match status" value="1"/>
</dbReference>
<name>A0AAD8JY73_TARER</name>
<dbReference type="GO" id="GO:0016747">
    <property type="term" value="F:acyltransferase activity, transferring groups other than amino-acyl groups"/>
    <property type="evidence" value="ECO:0007669"/>
    <property type="project" value="TreeGrafter"/>
</dbReference>
<dbReference type="GO" id="GO:0004185">
    <property type="term" value="F:serine-type carboxypeptidase activity"/>
    <property type="evidence" value="ECO:0007669"/>
    <property type="project" value="InterPro"/>
</dbReference>
<protein>
    <recommendedName>
        <fullName evidence="5">Peptidase S10, serine carboxypeptidase, Alpha/Beta hydrolase fold protein</fullName>
    </recommendedName>
</protein>
<evidence type="ECO:0008006" key="5">
    <source>
        <dbReference type="Google" id="ProtNLM"/>
    </source>
</evidence>
<dbReference type="FunFam" id="3.40.50.1820:FF:000072">
    <property type="entry name" value="Serine carboxypeptidase-like 19"/>
    <property type="match status" value="1"/>
</dbReference>
<evidence type="ECO:0000256" key="1">
    <source>
        <dbReference type="ARBA" id="ARBA00009431"/>
    </source>
</evidence>
<dbReference type="EMBL" id="JAUHHV010000009">
    <property type="protein sequence ID" value="KAK1412183.1"/>
    <property type="molecule type" value="Genomic_DNA"/>
</dbReference>
<accession>A0AAD8JY73</accession>
<feature type="signal peptide" evidence="2">
    <location>
        <begin position="1"/>
        <end position="25"/>
    </location>
</feature>
<dbReference type="AlphaFoldDB" id="A0AAD8JY73"/>
<organism evidence="3 4">
    <name type="scientific">Tagetes erecta</name>
    <name type="common">African marigold</name>
    <dbReference type="NCBI Taxonomy" id="13708"/>
    <lineage>
        <taxon>Eukaryota</taxon>
        <taxon>Viridiplantae</taxon>
        <taxon>Streptophyta</taxon>
        <taxon>Embryophyta</taxon>
        <taxon>Tracheophyta</taxon>
        <taxon>Spermatophyta</taxon>
        <taxon>Magnoliopsida</taxon>
        <taxon>eudicotyledons</taxon>
        <taxon>Gunneridae</taxon>
        <taxon>Pentapetalae</taxon>
        <taxon>asterids</taxon>
        <taxon>campanulids</taxon>
        <taxon>Asterales</taxon>
        <taxon>Asteraceae</taxon>
        <taxon>Asteroideae</taxon>
        <taxon>Heliantheae alliance</taxon>
        <taxon>Tageteae</taxon>
        <taxon>Tagetes</taxon>
    </lineage>
</organism>
<dbReference type="PANTHER" id="PTHR11802">
    <property type="entry name" value="SERINE PROTEASE FAMILY S10 SERINE CARBOXYPEPTIDASE"/>
    <property type="match status" value="1"/>
</dbReference>
<keyword evidence="2" id="KW-0732">Signal</keyword>
<reference evidence="3" key="1">
    <citation type="journal article" date="2023" name="bioRxiv">
        <title>Improved chromosome-level genome assembly for marigold (Tagetes erecta).</title>
        <authorList>
            <person name="Jiang F."/>
            <person name="Yuan L."/>
            <person name="Wang S."/>
            <person name="Wang H."/>
            <person name="Xu D."/>
            <person name="Wang A."/>
            <person name="Fan W."/>
        </authorList>
    </citation>
    <scope>NUCLEOTIDE SEQUENCE</scope>
    <source>
        <strain evidence="3">WSJ</strain>
        <tissue evidence="3">Leaf</tissue>
    </source>
</reference>
<evidence type="ECO:0000313" key="3">
    <source>
        <dbReference type="EMBL" id="KAK1412183.1"/>
    </source>
</evidence>
<dbReference type="Pfam" id="PF00450">
    <property type="entry name" value="Peptidase_S10"/>
    <property type="match status" value="1"/>
</dbReference>
<comment type="similarity">
    <text evidence="1">Belongs to the peptidase S10 family.</text>
</comment>
<dbReference type="InterPro" id="IPR029058">
    <property type="entry name" value="AB_hydrolase_fold"/>
</dbReference>
<comment type="caution">
    <text evidence="3">The sequence shown here is derived from an EMBL/GenBank/DDBJ whole genome shotgun (WGS) entry which is preliminary data.</text>
</comment>
<dbReference type="GO" id="GO:0006508">
    <property type="term" value="P:proteolysis"/>
    <property type="evidence" value="ECO:0007669"/>
    <property type="project" value="InterPro"/>
</dbReference>
<evidence type="ECO:0000256" key="2">
    <source>
        <dbReference type="SAM" id="SignalP"/>
    </source>
</evidence>
<dbReference type="Gene3D" id="3.40.50.12670">
    <property type="match status" value="1"/>
</dbReference>
<dbReference type="PRINTS" id="PR00724">
    <property type="entry name" value="CRBOXYPTASEC"/>
</dbReference>
<keyword evidence="4" id="KW-1185">Reference proteome</keyword>
<dbReference type="SUPFAM" id="SSF53474">
    <property type="entry name" value="alpha/beta-Hydrolases"/>
    <property type="match status" value="1"/>
</dbReference>
<feature type="chain" id="PRO_5041970659" description="Peptidase S10, serine carboxypeptidase, Alpha/Beta hydrolase fold protein" evidence="2">
    <location>
        <begin position="26"/>
        <end position="464"/>
    </location>
</feature>
<dbReference type="Proteomes" id="UP001229421">
    <property type="component" value="Unassembled WGS sequence"/>
</dbReference>